<dbReference type="InterPro" id="IPR001188">
    <property type="entry name" value="Sperm_putr-bd"/>
</dbReference>
<evidence type="ECO:0000256" key="1">
    <source>
        <dbReference type="ARBA" id="ARBA00004418"/>
    </source>
</evidence>
<dbReference type="EMBL" id="VZPB01000061">
    <property type="protein sequence ID" value="KAB0575758.1"/>
    <property type="molecule type" value="Genomic_DNA"/>
</dbReference>
<comment type="function">
    <text evidence="5">Required for the activity of the bacterial periplasmic transport system of putrescine.</text>
</comment>
<keyword evidence="7" id="KW-1185">Reference proteome</keyword>
<dbReference type="Pfam" id="PF13416">
    <property type="entry name" value="SBP_bac_8"/>
    <property type="match status" value="1"/>
</dbReference>
<comment type="caution">
    <text evidence="6">The sequence shown here is derived from an EMBL/GenBank/DDBJ whole genome shotgun (WGS) entry which is preliminary data.</text>
</comment>
<evidence type="ECO:0000313" key="7">
    <source>
        <dbReference type="Proteomes" id="UP000430120"/>
    </source>
</evidence>
<dbReference type="GO" id="GO:0019808">
    <property type="term" value="F:polyamine binding"/>
    <property type="evidence" value="ECO:0007669"/>
    <property type="project" value="InterPro"/>
</dbReference>
<dbReference type="Gene3D" id="3.40.190.10">
    <property type="entry name" value="Periplasmic binding protein-like II"/>
    <property type="match status" value="2"/>
</dbReference>
<evidence type="ECO:0000256" key="3">
    <source>
        <dbReference type="ARBA" id="ARBA00022729"/>
    </source>
</evidence>
<keyword evidence="2 5" id="KW-0813">Transport</keyword>
<dbReference type="GO" id="GO:0042597">
    <property type="term" value="C:periplasmic space"/>
    <property type="evidence" value="ECO:0007669"/>
    <property type="project" value="UniProtKB-SubCell"/>
</dbReference>
<dbReference type="PANTHER" id="PTHR30222:SF12">
    <property type="entry name" value="NORSPERMIDINE SENSOR"/>
    <property type="match status" value="1"/>
</dbReference>
<dbReference type="OrthoDB" id="9769319at2"/>
<keyword evidence="4 5" id="KW-0574">Periplasm</keyword>
<evidence type="ECO:0000256" key="4">
    <source>
        <dbReference type="ARBA" id="ARBA00022764"/>
    </source>
</evidence>
<evidence type="ECO:0000256" key="2">
    <source>
        <dbReference type="ARBA" id="ARBA00022448"/>
    </source>
</evidence>
<name>A0A643F7M8_IDEDE</name>
<proteinExistence type="inferred from homology"/>
<organism evidence="6 7">
    <name type="scientific">Ideonella dechloratans</name>
    <dbReference type="NCBI Taxonomy" id="36863"/>
    <lineage>
        <taxon>Bacteria</taxon>
        <taxon>Pseudomonadati</taxon>
        <taxon>Pseudomonadota</taxon>
        <taxon>Betaproteobacteria</taxon>
        <taxon>Burkholderiales</taxon>
        <taxon>Sphaerotilaceae</taxon>
        <taxon>Ideonella</taxon>
    </lineage>
</organism>
<dbReference type="SUPFAM" id="SSF53850">
    <property type="entry name" value="Periplasmic binding protein-like II"/>
    <property type="match status" value="1"/>
</dbReference>
<evidence type="ECO:0000313" key="6">
    <source>
        <dbReference type="EMBL" id="KAB0575758.1"/>
    </source>
</evidence>
<comment type="subcellular location">
    <subcellularLocation>
        <location evidence="1 5">Periplasm</location>
    </subcellularLocation>
</comment>
<dbReference type="PIRSF" id="PIRSF019574">
    <property type="entry name" value="Periplasmic_polyamine_BP"/>
    <property type="match status" value="1"/>
</dbReference>
<dbReference type="CDD" id="cd13659">
    <property type="entry name" value="PBP2_PotF"/>
    <property type="match status" value="1"/>
</dbReference>
<sequence length="353" mass="38791">MAASAALAADEPKVLNIYNWSDYIAPDTLANFEKETGIKVHYDNYDNNEILHAKLVAGRTGYDIVVPSAHFAKQQIAAGLFQKLDRSQLSNWGNLDPALLKQMEGVDPGNQYLVDWLWGYVTVGINVDKVKKALGDLPMPENAWSLIFDPKYAAKLKSCGVSFLDSPSEVLPVAMMYVGKPGYSKNAADYKAAEDMLQKIRPYVTRFSSSGYIDEMAQGSLCAVMGYSGDINIARARAIDAKNGVKLEALVPEKGATLFFDSMAIPADAPHPKNALKFINYILRPEVHAGLTNKVFYANPNKASLKFVKKDVASNPTIFLSATDMAKMTPPDSVPQDIKRVQTRVFTHFKAGK</sequence>
<accession>A0A643F7M8</accession>
<gene>
    <name evidence="6" type="ORF">F7Q92_18320</name>
</gene>
<dbReference type="AlphaFoldDB" id="A0A643F7M8"/>
<dbReference type="PANTHER" id="PTHR30222">
    <property type="entry name" value="SPERMIDINE/PUTRESCINE-BINDING PERIPLASMIC PROTEIN"/>
    <property type="match status" value="1"/>
</dbReference>
<keyword evidence="3" id="KW-0732">Signal</keyword>
<dbReference type="PRINTS" id="PR00909">
    <property type="entry name" value="SPERMDNBNDNG"/>
</dbReference>
<dbReference type="GO" id="GO:0015846">
    <property type="term" value="P:polyamine transport"/>
    <property type="evidence" value="ECO:0007669"/>
    <property type="project" value="InterPro"/>
</dbReference>
<protein>
    <recommendedName>
        <fullName evidence="5">Putrescine-binding periplasmic protein</fullName>
    </recommendedName>
</protein>
<comment type="similarity">
    <text evidence="5">Belongs to the bacterial solute-binding protein PotD/PotF family.</text>
</comment>
<reference evidence="6 7" key="1">
    <citation type="submission" date="2019-09" db="EMBL/GenBank/DDBJ databases">
        <title>Draft genome sequences of 48 bacterial type strains from the CCUG.</title>
        <authorList>
            <person name="Tunovic T."/>
            <person name="Pineiro-Iglesias B."/>
            <person name="Unosson C."/>
            <person name="Inganas E."/>
            <person name="Ohlen M."/>
            <person name="Cardew S."/>
            <person name="Jensie-Markopoulos S."/>
            <person name="Salva-Serra F."/>
            <person name="Jaen-Luchoro D."/>
            <person name="Karlsson R."/>
            <person name="Svensson-Stadler L."/>
            <person name="Chun J."/>
            <person name="Moore E."/>
        </authorList>
    </citation>
    <scope>NUCLEOTIDE SEQUENCE [LARGE SCALE GENOMIC DNA]</scope>
    <source>
        <strain evidence="6 7">CCUG 30977</strain>
    </source>
</reference>
<evidence type="ECO:0000256" key="5">
    <source>
        <dbReference type="PIRNR" id="PIRNR019574"/>
    </source>
</evidence>
<dbReference type="InterPro" id="IPR006059">
    <property type="entry name" value="SBP"/>
</dbReference>
<dbReference type="Proteomes" id="UP000430120">
    <property type="component" value="Unassembled WGS sequence"/>
</dbReference>